<accession>A0A7C8HYT7</accession>
<feature type="region of interest" description="Disordered" evidence="1">
    <location>
        <begin position="73"/>
        <end position="92"/>
    </location>
</feature>
<comment type="caution">
    <text evidence="2">The sequence shown here is derived from an EMBL/GenBank/DDBJ whole genome shotgun (WGS) entry which is preliminary data.</text>
</comment>
<proteinExistence type="predicted"/>
<dbReference type="Proteomes" id="UP000481861">
    <property type="component" value="Unassembled WGS sequence"/>
</dbReference>
<protein>
    <submittedName>
        <fullName evidence="2">Uncharacterized protein</fullName>
    </submittedName>
</protein>
<gene>
    <name evidence="2" type="ORF">BDV95DRAFT_253512</name>
</gene>
<name>A0A7C8HYT7_9PLEO</name>
<organism evidence="2 3">
    <name type="scientific">Massariosphaeria phaeospora</name>
    <dbReference type="NCBI Taxonomy" id="100035"/>
    <lineage>
        <taxon>Eukaryota</taxon>
        <taxon>Fungi</taxon>
        <taxon>Dikarya</taxon>
        <taxon>Ascomycota</taxon>
        <taxon>Pezizomycotina</taxon>
        <taxon>Dothideomycetes</taxon>
        <taxon>Pleosporomycetidae</taxon>
        <taxon>Pleosporales</taxon>
        <taxon>Pleosporales incertae sedis</taxon>
        <taxon>Massariosphaeria</taxon>
    </lineage>
</organism>
<evidence type="ECO:0000313" key="3">
    <source>
        <dbReference type="Proteomes" id="UP000481861"/>
    </source>
</evidence>
<sequence>MKGELGWLRRVTVTLRLIVRFITMVRSSSCMFISFHCCASQLYMFCGSRAFTVTVIIPAQLEHVPVRLGANGKPRGGYMIQKKSRLTPSPGT</sequence>
<evidence type="ECO:0000313" key="2">
    <source>
        <dbReference type="EMBL" id="KAF2865449.1"/>
    </source>
</evidence>
<reference evidence="2 3" key="1">
    <citation type="submission" date="2020-01" db="EMBL/GenBank/DDBJ databases">
        <authorList>
            <consortium name="DOE Joint Genome Institute"/>
            <person name="Haridas S."/>
            <person name="Albert R."/>
            <person name="Binder M."/>
            <person name="Bloem J."/>
            <person name="Labutti K."/>
            <person name="Salamov A."/>
            <person name="Andreopoulos B."/>
            <person name="Baker S.E."/>
            <person name="Barry K."/>
            <person name="Bills G."/>
            <person name="Bluhm B.H."/>
            <person name="Cannon C."/>
            <person name="Castanera R."/>
            <person name="Culley D.E."/>
            <person name="Daum C."/>
            <person name="Ezra D."/>
            <person name="Gonzalez J.B."/>
            <person name="Henrissat B."/>
            <person name="Kuo A."/>
            <person name="Liang C."/>
            <person name="Lipzen A."/>
            <person name="Lutzoni F."/>
            <person name="Magnuson J."/>
            <person name="Mondo S."/>
            <person name="Nolan M."/>
            <person name="Ohm R."/>
            <person name="Pangilinan J."/>
            <person name="Park H.-J.H."/>
            <person name="Ramirez L."/>
            <person name="Alfaro M."/>
            <person name="Sun H."/>
            <person name="Tritt A."/>
            <person name="Yoshinaga Y."/>
            <person name="Zwiers L.-H.L."/>
            <person name="Turgeon B.G."/>
            <person name="Goodwin S.B."/>
            <person name="Spatafora J.W."/>
            <person name="Crous P.W."/>
            <person name="Grigoriev I.V."/>
        </authorList>
    </citation>
    <scope>NUCLEOTIDE SEQUENCE [LARGE SCALE GENOMIC DNA]</scope>
    <source>
        <strain evidence="2 3">CBS 611.86</strain>
    </source>
</reference>
<keyword evidence="3" id="KW-1185">Reference proteome</keyword>
<evidence type="ECO:0000256" key="1">
    <source>
        <dbReference type="SAM" id="MobiDB-lite"/>
    </source>
</evidence>
<dbReference type="AlphaFoldDB" id="A0A7C8HYT7"/>
<dbReference type="EMBL" id="JAADJZ010000033">
    <property type="protein sequence ID" value="KAF2865449.1"/>
    <property type="molecule type" value="Genomic_DNA"/>
</dbReference>